<evidence type="ECO:0000313" key="6">
    <source>
        <dbReference type="EMBL" id="SPQ22011.1"/>
    </source>
</evidence>
<feature type="domain" description="Alcohol dehydrogenase-like N-terminal" evidence="5">
    <location>
        <begin position="31"/>
        <end position="77"/>
    </location>
</feature>
<gene>
    <name evidence="6" type="ORF">TT172_LOCUS4430</name>
</gene>
<dbReference type="SUPFAM" id="SSF50129">
    <property type="entry name" value="GroES-like"/>
    <property type="match status" value="1"/>
</dbReference>
<reference evidence="6 7" key="1">
    <citation type="submission" date="2018-04" db="EMBL/GenBank/DDBJ databases">
        <authorList>
            <person name="Huttner S."/>
            <person name="Dainat J."/>
        </authorList>
    </citation>
    <scope>NUCLEOTIDE SEQUENCE [LARGE SCALE GENOMIC DNA]</scope>
</reference>
<sequence>MSLPKAYKHTVFKAQGESLTLEEVPLRAPTKGEILEKVEACGVCYSDMYAQYNGMGGGFPMVPGHEIIGKVAAIGDGL</sequence>
<dbReference type="AlphaFoldDB" id="A0A3S4F1M2"/>
<evidence type="ECO:0000256" key="3">
    <source>
        <dbReference type="ARBA" id="ARBA00022833"/>
    </source>
</evidence>
<dbReference type="GO" id="GO:0004022">
    <property type="term" value="F:alcohol dehydrogenase (NAD+) activity"/>
    <property type="evidence" value="ECO:0007669"/>
    <property type="project" value="TreeGrafter"/>
</dbReference>
<organism evidence="6 7">
    <name type="scientific">Thermothielavioides terrestris</name>
    <dbReference type="NCBI Taxonomy" id="2587410"/>
    <lineage>
        <taxon>Eukaryota</taxon>
        <taxon>Fungi</taxon>
        <taxon>Dikarya</taxon>
        <taxon>Ascomycota</taxon>
        <taxon>Pezizomycotina</taxon>
        <taxon>Sordariomycetes</taxon>
        <taxon>Sordariomycetidae</taxon>
        <taxon>Sordariales</taxon>
        <taxon>Chaetomiaceae</taxon>
        <taxon>Thermothielavioides</taxon>
    </lineage>
</organism>
<evidence type="ECO:0000256" key="4">
    <source>
        <dbReference type="ARBA" id="ARBA00023002"/>
    </source>
</evidence>
<dbReference type="Proteomes" id="UP000289323">
    <property type="component" value="Unassembled WGS sequence"/>
</dbReference>
<name>A0A3S4F1M2_9PEZI</name>
<keyword evidence="2" id="KW-0479">Metal-binding</keyword>
<keyword evidence="4" id="KW-0560">Oxidoreductase</keyword>
<proteinExistence type="predicted"/>
<dbReference type="InterPro" id="IPR011032">
    <property type="entry name" value="GroES-like_sf"/>
</dbReference>
<evidence type="ECO:0000256" key="2">
    <source>
        <dbReference type="ARBA" id="ARBA00022723"/>
    </source>
</evidence>
<evidence type="ECO:0000256" key="1">
    <source>
        <dbReference type="ARBA" id="ARBA00001947"/>
    </source>
</evidence>
<dbReference type="GO" id="GO:0005737">
    <property type="term" value="C:cytoplasm"/>
    <property type="evidence" value="ECO:0007669"/>
    <property type="project" value="TreeGrafter"/>
</dbReference>
<evidence type="ECO:0000259" key="5">
    <source>
        <dbReference type="Pfam" id="PF08240"/>
    </source>
</evidence>
<dbReference type="Gene3D" id="3.90.180.10">
    <property type="entry name" value="Medium-chain alcohol dehydrogenases, catalytic domain"/>
    <property type="match status" value="1"/>
</dbReference>
<dbReference type="PANTHER" id="PTHR42940:SF7">
    <property type="entry name" value="ALCOHOL DEHYDROGENASE-LIKE N-TERMINAL DOMAIN-CONTAINING PROTEIN"/>
    <property type="match status" value="1"/>
</dbReference>
<evidence type="ECO:0000313" key="7">
    <source>
        <dbReference type="Proteomes" id="UP000289323"/>
    </source>
</evidence>
<protein>
    <submittedName>
        <fullName evidence="6">6f1803e2-0599-4ba2-b017-aabdd8abc3bd</fullName>
    </submittedName>
</protein>
<dbReference type="EMBL" id="OUUZ01000008">
    <property type="protein sequence ID" value="SPQ22011.1"/>
    <property type="molecule type" value="Genomic_DNA"/>
</dbReference>
<comment type="cofactor">
    <cofactor evidence="1">
        <name>Zn(2+)</name>
        <dbReference type="ChEBI" id="CHEBI:29105"/>
    </cofactor>
</comment>
<dbReference type="PANTHER" id="PTHR42940">
    <property type="entry name" value="ALCOHOL DEHYDROGENASE 1-RELATED"/>
    <property type="match status" value="1"/>
</dbReference>
<dbReference type="GO" id="GO:0046872">
    <property type="term" value="F:metal ion binding"/>
    <property type="evidence" value="ECO:0007669"/>
    <property type="project" value="UniProtKB-KW"/>
</dbReference>
<dbReference type="Pfam" id="PF08240">
    <property type="entry name" value="ADH_N"/>
    <property type="match status" value="1"/>
</dbReference>
<keyword evidence="3" id="KW-0862">Zinc</keyword>
<dbReference type="InterPro" id="IPR013154">
    <property type="entry name" value="ADH-like_N"/>
</dbReference>
<accession>A0A3S4F1M2</accession>